<organism evidence="3 4">
    <name type="scientific">Fusarium solani</name>
    <name type="common">Filamentous fungus</name>
    <dbReference type="NCBI Taxonomy" id="169388"/>
    <lineage>
        <taxon>Eukaryota</taxon>
        <taxon>Fungi</taxon>
        <taxon>Dikarya</taxon>
        <taxon>Ascomycota</taxon>
        <taxon>Pezizomycotina</taxon>
        <taxon>Sordariomycetes</taxon>
        <taxon>Hypocreomycetidae</taxon>
        <taxon>Hypocreales</taxon>
        <taxon>Nectriaceae</taxon>
        <taxon>Fusarium</taxon>
        <taxon>Fusarium solani species complex</taxon>
    </lineage>
</organism>
<dbReference type="EMBL" id="JAGTJS010000018">
    <property type="protein sequence ID" value="KAH7244002.1"/>
    <property type="molecule type" value="Genomic_DNA"/>
</dbReference>
<proteinExistence type="predicted"/>
<dbReference type="InterPro" id="IPR040840">
    <property type="entry name" value="TcA_TcB_BD"/>
</dbReference>
<comment type="caution">
    <text evidence="3">The sequence shown here is derived from an EMBL/GenBank/DDBJ whole genome shotgun (WGS) entry which is preliminary data.</text>
</comment>
<feature type="domain" description="Tc toxin complex TcA C-terminal TcB-binding" evidence="2">
    <location>
        <begin position="539"/>
        <end position="841"/>
    </location>
</feature>
<keyword evidence="1" id="KW-1133">Transmembrane helix</keyword>
<protein>
    <recommendedName>
        <fullName evidence="2">Tc toxin complex TcA C-terminal TcB-binding domain-containing protein</fullName>
    </recommendedName>
</protein>
<feature type="non-terminal residue" evidence="3">
    <location>
        <position position="1009"/>
    </location>
</feature>
<dbReference type="Proteomes" id="UP000736672">
    <property type="component" value="Unassembled WGS sequence"/>
</dbReference>
<evidence type="ECO:0000256" key="1">
    <source>
        <dbReference type="SAM" id="Phobius"/>
    </source>
</evidence>
<gene>
    <name evidence="3" type="ORF">B0J15DRAFT_451775</name>
</gene>
<evidence type="ECO:0000313" key="3">
    <source>
        <dbReference type="EMBL" id="KAH7244002.1"/>
    </source>
</evidence>
<dbReference type="OrthoDB" id="4940706at2759"/>
<feature type="transmembrane region" description="Helical" evidence="1">
    <location>
        <begin position="908"/>
        <end position="927"/>
    </location>
</feature>
<keyword evidence="1" id="KW-0472">Membrane</keyword>
<dbReference type="AlphaFoldDB" id="A0A9P9JZY2"/>
<evidence type="ECO:0000313" key="4">
    <source>
        <dbReference type="Proteomes" id="UP000736672"/>
    </source>
</evidence>
<sequence>MTQLSTTAFDFKKSYTPSALVQPAIPKENLEFDLLDGYASYNWELFFHLPLEVASKLSADQQFEAARRWFHYIFNPEGHDTPAASGGPAVPETQQKYWQTKPFFQRTVADYTTQLIDNLMYAVASDPNGTNLKDWITLSLSQWRSNPYSPYAIARARPVAFQVAVVVRYIKNLIDWGDSLFRQLTRETITQATQLYMVADRLLGRKPQVVPPAVQRPIRSYNELELEIDLFGNTLIDLENLVPDLGSLPHGGAELPPDLHLLYFGIPQNDNMLQYWDLVADRLNKIRHSQDIDGNPVSLALTAPPIDPGALVRAVASGASTGSLAGELSAPLPLYRFWYMTERATEVTMQLINLGQSLLSYMSRRDDEGLARLRAGLDVGLLQAVRAVKVAAVAEADLAIDSIAKSRDVIATRQAYYQSKELMNGWEKASVDLAIASGAVEIGVLLANVFAGGTQMLPNVTAGASGFGGSPTLTVTIGGGSIGSGLSTLADALATGARILDKASAITAAQGAYQQRLDDWKFQGDLATGELAQLDAEAKVAAKRKELAAADLAAHDVNIAAAGQVQTYMIAKYTNQELYDWCVGQVSAAYFTAYKLAYNMARQAERCLTYELALNDFSAPPFIASGYWNSLKSGLLAGEQLLTDIKRMEAAYLAKNVREYELTKNISLDQIDPLALVTLRATGKCTFSVPEAVFDMDTPGHYLRRIRSLAVSIPCVVGPLVSVSAKLTLVSHRYRVRPTLAQSGTDLYAENPPGGDPRFVYNAGATTHTIVTSTGVADPGVFAPSGAAGGGAVGRDSSSDRYRPFESAGAVGTYTLELPTEMRQFDYFTISDVVLHLAYTAREGGSSLRDKVEQGQLARLNALRSNMFANGLWAAHSMRRDWPGQWWQLIQQRSGGGAVELTIKGNNLPYFATAAGIGATIAGLAFIGRTKTDGSPTNMGRALVLNVTTGMGTPAATTVTVTLHAVDTLAGMFLGGPADSDDPAAGTTLGQGFMLAVSDLSDVKTSELV</sequence>
<keyword evidence="4" id="KW-1185">Reference proteome</keyword>
<keyword evidence="1" id="KW-0812">Transmembrane</keyword>
<dbReference type="Pfam" id="PF18276">
    <property type="entry name" value="TcA_TcB_BD"/>
    <property type="match status" value="1"/>
</dbReference>
<name>A0A9P9JZY2_FUSSL</name>
<reference evidence="3" key="1">
    <citation type="journal article" date="2021" name="Nat. Commun.">
        <title>Genetic determinants of endophytism in the Arabidopsis root mycobiome.</title>
        <authorList>
            <person name="Mesny F."/>
            <person name="Miyauchi S."/>
            <person name="Thiergart T."/>
            <person name="Pickel B."/>
            <person name="Atanasova L."/>
            <person name="Karlsson M."/>
            <person name="Huettel B."/>
            <person name="Barry K.W."/>
            <person name="Haridas S."/>
            <person name="Chen C."/>
            <person name="Bauer D."/>
            <person name="Andreopoulos W."/>
            <person name="Pangilinan J."/>
            <person name="LaButti K."/>
            <person name="Riley R."/>
            <person name="Lipzen A."/>
            <person name="Clum A."/>
            <person name="Drula E."/>
            <person name="Henrissat B."/>
            <person name="Kohler A."/>
            <person name="Grigoriev I.V."/>
            <person name="Martin F.M."/>
            <person name="Hacquard S."/>
        </authorList>
    </citation>
    <scope>NUCLEOTIDE SEQUENCE</scope>
    <source>
        <strain evidence="3">FSSC 5 MPI-SDFR-AT-0091</strain>
    </source>
</reference>
<accession>A0A9P9JZY2</accession>
<evidence type="ECO:0000259" key="2">
    <source>
        <dbReference type="Pfam" id="PF18276"/>
    </source>
</evidence>